<dbReference type="EMBL" id="JAAAIN010002429">
    <property type="protein sequence ID" value="KAG0293250.1"/>
    <property type="molecule type" value="Genomic_DNA"/>
</dbReference>
<dbReference type="InterPro" id="IPR037755">
    <property type="entry name" value="Plc1_PH"/>
</dbReference>
<evidence type="ECO:0000256" key="3">
    <source>
        <dbReference type="ARBA" id="ARBA00022963"/>
    </source>
</evidence>
<feature type="compositionally biased region" description="Pro residues" evidence="8">
    <location>
        <begin position="1314"/>
        <end position="1324"/>
    </location>
</feature>
<dbReference type="InterPro" id="IPR000008">
    <property type="entry name" value="C2_dom"/>
</dbReference>
<dbReference type="PROSITE" id="PS50007">
    <property type="entry name" value="PIPLC_X_DOMAIN"/>
    <property type="match status" value="1"/>
</dbReference>
<dbReference type="Pfam" id="PF00388">
    <property type="entry name" value="PI-PLC-X"/>
    <property type="match status" value="1"/>
</dbReference>
<dbReference type="Gene3D" id="2.60.40.150">
    <property type="entry name" value="C2 domain"/>
    <property type="match status" value="1"/>
</dbReference>
<feature type="domain" description="C2" evidence="9">
    <location>
        <begin position="1000"/>
        <end position="1122"/>
    </location>
</feature>
<dbReference type="PRINTS" id="PR00390">
    <property type="entry name" value="PHPHLIPASEC"/>
</dbReference>
<keyword evidence="3 7" id="KW-0442">Lipid degradation</keyword>
<dbReference type="GO" id="GO:0005509">
    <property type="term" value="F:calcium ion binding"/>
    <property type="evidence" value="ECO:0007669"/>
    <property type="project" value="InterPro"/>
</dbReference>
<dbReference type="PANTHER" id="PTHR10336:SF36">
    <property type="entry name" value="1-PHOSPHATIDYLINOSITOL 4,5-BISPHOSPHATE PHOSPHODIESTERASE BETA-4"/>
    <property type="match status" value="1"/>
</dbReference>
<dbReference type="GO" id="GO:0048015">
    <property type="term" value="P:phosphatidylinositol-mediated signaling"/>
    <property type="evidence" value="ECO:0007669"/>
    <property type="project" value="TreeGrafter"/>
</dbReference>
<dbReference type="InterPro" id="IPR011993">
    <property type="entry name" value="PH-like_dom_sf"/>
</dbReference>
<dbReference type="InterPro" id="IPR002048">
    <property type="entry name" value="EF_hand_dom"/>
</dbReference>
<feature type="compositionally biased region" description="Polar residues" evidence="8">
    <location>
        <begin position="93"/>
        <end position="113"/>
    </location>
</feature>
<dbReference type="Gene3D" id="3.20.20.190">
    <property type="entry name" value="Phosphatidylinositol (PI) phosphodiesterase"/>
    <property type="match status" value="1"/>
</dbReference>
<dbReference type="Gene3D" id="2.30.29.30">
    <property type="entry name" value="Pleckstrin-homology domain (PH domain)/Phosphotyrosine-binding domain (PTB)"/>
    <property type="match status" value="1"/>
</dbReference>
<evidence type="ECO:0000256" key="5">
    <source>
        <dbReference type="ARBA" id="ARBA00023224"/>
    </source>
</evidence>
<feature type="compositionally biased region" description="Low complexity" evidence="8">
    <location>
        <begin position="114"/>
        <end position="130"/>
    </location>
</feature>
<name>A0A9P6UFA6_9FUNG</name>
<dbReference type="PANTHER" id="PTHR10336">
    <property type="entry name" value="PHOSPHOINOSITIDE-SPECIFIC PHOSPHOLIPASE C FAMILY PROTEIN"/>
    <property type="match status" value="1"/>
</dbReference>
<feature type="compositionally biased region" description="Polar residues" evidence="8">
    <location>
        <begin position="1173"/>
        <end position="1189"/>
    </location>
</feature>
<dbReference type="InterPro" id="IPR017946">
    <property type="entry name" value="PLC-like_Pdiesterase_TIM-brl"/>
</dbReference>
<dbReference type="SUPFAM" id="SSF47473">
    <property type="entry name" value="EF-hand"/>
    <property type="match status" value="1"/>
</dbReference>
<feature type="compositionally biased region" description="Polar residues" evidence="8">
    <location>
        <begin position="1287"/>
        <end position="1308"/>
    </location>
</feature>
<evidence type="ECO:0000259" key="9">
    <source>
        <dbReference type="PROSITE" id="PS50004"/>
    </source>
</evidence>
<sequence length="1324" mass="145803">MFDKIKKAITGWNDSPSSSRPGSPSPGKKDKDKDHLKHSNSLRNSLPARLRTSIYRQSSPSTEGSTSPTADTVPSAAVEPATTTPHRAATTTEGNIHQFSNKRNNVPLSSIFPTDTTTTTATATSNTITNPVNMPPATKNDTDTTDASPNSLFIRRTSSYQGQRSSTESSSDEPRNEDIIIFSATPPVTIARSSSAKVTRAGSVHKGSPDQASSINSETPVVQWPRGGNSAANRSQEHFLRTHRRTSTSSDASIKDLQTQLSTTPPVSSPLRQDSHTQRPALDRTLSRSSNNAAVATTTSISTNANPTTAVSTSSDLNQSSPSTSLAHNKPSSDASAQSTALIDAPGPTAAATSTAGAAVAGGVTSIVSSGSTAQSPALEQPLQMTKAEPKHDVVDAVRVTPGEPVPPLNPAVARQLAAGTQMLKVSAKKQHSRLFKLDLEQGRILWDSRKFGRINVEQIKELRKGKAARMYREQLRVKPEHEERWLTIIYSAMGQYKALHLVAPTKDTYEDWIMAVERMWSVKREVAEGLPQLQRKTNQWLKEHWMDADKDVDSKLGYEEVVRLCHRLNINFSRKEIRLRFDQADEKRQGFLDFSSFTHFVKLLKERKEIINLFNRLTRLDHMSVDEFIDFMLHIQKTTDDVEHIREIYGKHIDKTVDKFTVDSLTSFLVSVDNSIVAPEHAQVHQDMSQTLSNYFISSSHNTYLLGHQLTGISSIEGYIRALQSGCRCVELDCWDGADGQPVIYHGRTLTSKILFRDVIEAISTYAFVNSPYPLILSLEIHCDLDQQDIMANIMRTKLGSWLVVAPLDSENVVLPSPDDLQFKILIKSKVLPPDATSQEFSTDTESESERESESDSESVKKPKTKSKKVRIARALSNITIYCQSRHFPGFTHDGCSPHKIISFSERVSLRLAKQTLQEYINMNKSHLTRVYPAGFRINSTNYDPHHHWAGGCQVVALNYQSHDRGMQMNNAMFTMNGHCGYVLKPEALRLGAGETCNHDKAPSFVKTYPVDVTLEIISAQQLPRPNEAQSGDVIDPVCEVEMLVPGQSAVKFKTRHVSDNGFNPLWQETFKFRVDYEHHQLVFFRFVVQDEDIKFSDLIASYCISLDCLQEGYRHIQLHDPSGDPYLYSTLFIRVSIQPVLTTRNQGAIQRQPLLKKGSSGELPPLPVDAATSSSSIQRPQPNQDMSSGELPPLPTDKVAKTVAPAESRSSTESSHKEPSESSETLPLSQNSSVLSLQAASTVATTTTPTEPSSATNTNTNTNTNAGNVTTTISAQPAVGKAVESVSNSNAPQLPPIESSSESFLQGSDLPLLPPTPPPKSK</sequence>
<feature type="compositionally biased region" description="Polar residues" evidence="8">
    <location>
        <begin position="247"/>
        <end position="272"/>
    </location>
</feature>
<dbReference type="PROSITE" id="PS50004">
    <property type="entry name" value="C2"/>
    <property type="match status" value="1"/>
</dbReference>
<dbReference type="Pfam" id="PF00387">
    <property type="entry name" value="PI-PLC-Y"/>
    <property type="match status" value="1"/>
</dbReference>
<evidence type="ECO:0000256" key="1">
    <source>
        <dbReference type="ARBA" id="ARBA00001195"/>
    </source>
</evidence>
<gene>
    <name evidence="12" type="primary">PLC1</name>
    <name evidence="12" type="ORF">BGZ97_005376</name>
</gene>
<organism evidence="12 13">
    <name type="scientific">Linnemannia gamsii</name>
    <dbReference type="NCBI Taxonomy" id="64522"/>
    <lineage>
        <taxon>Eukaryota</taxon>
        <taxon>Fungi</taxon>
        <taxon>Fungi incertae sedis</taxon>
        <taxon>Mucoromycota</taxon>
        <taxon>Mortierellomycotina</taxon>
        <taxon>Mortierellomycetes</taxon>
        <taxon>Mortierellales</taxon>
        <taxon>Mortierellaceae</taxon>
        <taxon>Linnemannia</taxon>
    </lineage>
</organism>
<dbReference type="SMART" id="SM00148">
    <property type="entry name" value="PLCXc"/>
    <property type="match status" value="1"/>
</dbReference>
<feature type="compositionally biased region" description="Basic and acidic residues" evidence="8">
    <location>
        <begin position="849"/>
        <end position="862"/>
    </location>
</feature>
<evidence type="ECO:0000256" key="7">
    <source>
        <dbReference type="RuleBase" id="RU361133"/>
    </source>
</evidence>
<dbReference type="CDD" id="cd13360">
    <property type="entry name" value="PH_PLC_fungal"/>
    <property type="match status" value="1"/>
</dbReference>
<comment type="function">
    <text evidence="6">The production of the second messenger molecules diacylglycerol (DAG) and inositol 1,4,5-trisphosphate (IP3) is mediated by activated phosphatidylinositol-specific phospholipase C enzymes.</text>
</comment>
<reference evidence="12" key="1">
    <citation type="journal article" date="2020" name="Fungal Divers.">
        <title>Resolving the Mortierellaceae phylogeny through synthesis of multi-gene phylogenetics and phylogenomics.</title>
        <authorList>
            <person name="Vandepol N."/>
            <person name="Liber J."/>
            <person name="Desiro A."/>
            <person name="Na H."/>
            <person name="Kennedy M."/>
            <person name="Barry K."/>
            <person name="Grigoriev I.V."/>
            <person name="Miller A.N."/>
            <person name="O'Donnell K."/>
            <person name="Stajich J.E."/>
            <person name="Bonito G."/>
        </authorList>
    </citation>
    <scope>NUCLEOTIDE SEQUENCE</scope>
    <source>
        <strain evidence="12">NVP60</strain>
    </source>
</reference>
<dbReference type="Pfam" id="PF00168">
    <property type="entry name" value="C2"/>
    <property type="match status" value="1"/>
</dbReference>
<feature type="domain" description="EF-hand" evidence="11">
    <location>
        <begin position="573"/>
        <end position="608"/>
    </location>
</feature>
<accession>A0A9P6UFA6</accession>
<dbReference type="InterPro" id="IPR035892">
    <property type="entry name" value="C2_domain_sf"/>
</dbReference>
<dbReference type="InterPro" id="IPR001192">
    <property type="entry name" value="PI-PLC_fam"/>
</dbReference>
<feature type="region of interest" description="Disordered" evidence="8">
    <location>
        <begin position="837"/>
        <end position="868"/>
    </location>
</feature>
<dbReference type="CDD" id="cd16207">
    <property type="entry name" value="EFh_ScPlc1p_like"/>
    <property type="match status" value="1"/>
</dbReference>
<comment type="catalytic activity">
    <reaction evidence="1 7">
        <text>a 1,2-diacyl-sn-glycero-3-phospho-(1D-myo-inositol-4,5-bisphosphate) + H2O = 1D-myo-inositol 1,4,5-trisphosphate + a 1,2-diacyl-sn-glycerol + H(+)</text>
        <dbReference type="Rhea" id="RHEA:33179"/>
        <dbReference type="ChEBI" id="CHEBI:15377"/>
        <dbReference type="ChEBI" id="CHEBI:15378"/>
        <dbReference type="ChEBI" id="CHEBI:17815"/>
        <dbReference type="ChEBI" id="CHEBI:58456"/>
        <dbReference type="ChEBI" id="CHEBI:203600"/>
        <dbReference type="EC" id="3.1.4.11"/>
    </reaction>
</comment>
<dbReference type="InterPro" id="IPR000909">
    <property type="entry name" value="PLipase_C_PInositol-sp_X_dom"/>
</dbReference>
<evidence type="ECO:0000313" key="13">
    <source>
        <dbReference type="Proteomes" id="UP000823405"/>
    </source>
</evidence>
<dbReference type="SUPFAM" id="SSF51695">
    <property type="entry name" value="PLC-like phosphodiesterases"/>
    <property type="match status" value="1"/>
</dbReference>
<evidence type="ECO:0000256" key="6">
    <source>
        <dbReference type="ARBA" id="ARBA00059664"/>
    </source>
</evidence>
<dbReference type="SUPFAM" id="SSF50729">
    <property type="entry name" value="PH domain-like"/>
    <property type="match status" value="1"/>
</dbReference>
<dbReference type="SUPFAM" id="SSF49562">
    <property type="entry name" value="C2 domain (Calcium/lipid-binding domain, CaLB)"/>
    <property type="match status" value="1"/>
</dbReference>
<feature type="compositionally biased region" description="Low complexity" evidence="8">
    <location>
        <begin position="58"/>
        <end position="69"/>
    </location>
</feature>
<proteinExistence type="predicted"/>
<evidence type="ECO:0000259" key="10">
    <source>
        <dbReference type="PROSITE" id="PS50008"/>
    </source>
</evidence>
<dbReference type="GO" id="GO:0016042">
    <property type="term" value="P:lipid catabolic process"/>
    <property type="evidence" value="ECO:0007669"/>
    <property type="project" value="UniProtKB-KW"/>
</dbReference>
<dbReference type="InterPro" id="IPR001711">
    <property type="entry name" value="PLipase_C_Pinositol-sp_Y"/>
</dbReference>
<feature type="domain" description="EF-hand" evidence="11">
    <location>
        <begin position="537"/>
        <end position="572"/>
    </location>
</feature>
<keyword evidence="5" id="KW-0807">Transducer</keyword>
<dbReference type="CDD" id="cd00275">
    <property type="entry name" value="C2_PLC_like"/>
    <property type="match status" value="1"/>
</dbReference>
<dbReference type="OrthoDB" id="269822at2759"/>
<comment type="caution">
    <text evidence="12">The sequence shown here is derived from an EMBL/GenBank/DDBJ whole genome shotgun (WGS) entry which is preliminary data.</text>
</comment>
<feature type="compositionally biased region" description="Basic and acidic residues" evidence="8">
    <location>
        <begin position="27"/>
        <end position="37"/>
    </location>
</feature>
<dbReference type="InterPro" id="IPR011992">
    <property type="entry name" value="EF-hand-dom_pair"/>
</dbReference>
<dbReference type="Gene3D" id="1.10.238.10">
    <property type="entry name" value="EF-hand"/>
    <property type="match status" value="2"/>
</dbReference>
<protein>
    <recommendedName>
        <fullName evidence="7">Phosphoinositide phospholipase C</fullName>
        <ecNumber evidence="7">3.1.4.11</ecNumber>
    </recommendedName>
</protein>
<dbReference type="GO" id="GO:0051209">
    <property type="term" value="P:release of sequestered calcium ion into cytosol"/>
    <property type="evidence" value="ECO:0007669"/>
    <property type="project" value="TreeGrafter"/>
</dbReference>
<evidence type="ECO:0000259" key="11">
    <source>
        <dbReference type="PROSITE" id="PS50222"/>
    </source>
</evidence>
<dbReference type="Proteomes" id="UP000823405">
    <property type="component" value="Unassembled WGS sequence"/>
</dbReference>
<dbReference type="SMART" id="SM00239">
    <property type="entry name" value="C2"/>
    <property type="match status" value="1"/>
</dbReference>
<keyword evidence="4 7" id="KW-0443">Lipid metabolism</keyword>
<evidence type="ECO:0000256" key="8">
    <source>
        <dbReference type="SAM" id="MobiDB-lite"/>
    </source>
</evidence>
<dbReference type="CDD" id="cd08558">
    <property type="entry name" value="PI-PLCc_eukaryota"/>
    <property type="match status" value="1"/>
</dbReference>
<feature type="region of interest" description="Disordered" evidence="8">
    <location>
        <begin position="1"/>
        <end position="340"/>
    </location>
</feature>
<dbReference type="EC" id="3.1.4.11" evidence="7"/>
<keyword evidence="13" id="KW-1185">Reference proteome</keyword>
<evidence type="ECO:0000256" key="2">
    <source>
        <dbReference type="ARBA" id="ARBA00022801"/>
    </source>
</evidence>
<feature type="compositionally biased region" description="Basic and acidic residues" evidence="8">
    <location>
        <begin position="273"/>
        <end position="286"/>
    </location>
</feature>
<feature type="compositionally biased region" description="Polar residues" evidence="8">
    <location>
        <begin position="210"/>
        <end position="220"/>
    </location>
</feature>
<feature type="region of interest" description="Disordered" evidence="8">
    <location>
        <begin position="1153"/>
        <end position="1324"/>
    </location>
</feature>
<evidence type="ECO:0000256" key="4">
    <source>
        <dbReference type="ARBA" id="ARBA00023098"/>
    </source>
</evidence>
<dbReference type="PROSITE" id="PS50222">
    <property type="entry name" value="EF_HAND_2"/>
    <property type="match status" value="2"/>
</dbReference>
<feature type="compositionally biased region" description="Low complexity" evidence="8">
    <location>
        <begin position="14"/>
        <end position="26"/>
    </location>
</feature>
<feature type="compositionally biased region" description="Polar residues" evidence="8">
    <location>
        <begin position="145"/>
        <end position="169"/>
    </location>
</feature>
<dbReference type="GO" id="GO:0004435">
    <property type="term" value="F:phosphatidylinositol-4,5-bisphosphate phospholipase C activity"/>
    <property type="evidence" value="ECO:0007669"/>
    <property type="project" value="UniProtKB-EC"/>
</dbReference>
<feature type="compositionally biased region" description="Low complexity" evidence="8">
    <location>
        <begin position="80"/>
        <end position="92"/>
    </location>
</feature>
<feature type="compositionally biased region" description="Low complexity" evidence="8">
    <location>
        <begin position="1241"/>
        <end position="1274"/>
    </location>
</feature>
<feature type="compositionally biased region" description="Polar residues" evidence="8">
    <location>
        <begin position="287"/>
        <end position="340"/>
    </location>
</feature>
<feature type="domain" description="PI-PLC Y-box" evidence="10">
    <location>
        <begin position="877"/>
        <end position="991"/>
    </location>
</feature>
<evidence type="ECO:0000313" key="12">
    <source>
        <dbReference type="EMBL" id="KAG0293250.1"/>
    </source>
</evidence>
<keyword evidence="2 7" id="KW-0378">Hydrolase</keyword>
<dbReference type="FunFam" id="3.20.20.190:FF:000039">
    <property type="entry name" value="Phosphoinositide phospholipase C"/>
    <property type="match status" value="1"/>
</dbReference>
<dbReference type="PROSITE" id="PS50008">
    <property type="entry name" value="PIPLC_Y_DOMAIN"/>
    <property type="match status" value="1"/>
</dbReference>
<dbReference type="SMART" id="SM00149">
    <property type="entry name" value="PLCYc"/>
    <property type="match status" value="1"/>
</dbReference>